<dbReference type="STRING" id="425265.A8Q5P6"/>
<dbReference type="Proteomes" id="UP000008837">
    <property type="component" value="Unassembled WGS sequence"/>
</dbReference>
<dbReference type="AlphaFoldDB" id="A8Q5P6"/>
<reference evidence="1 2" key="1">
    <citation type="journal article" date="2007" name="Proc. Natl. Acad. Sci. U.S.A.">
        <title>Dandruff-associated Malassezia genomes reveal convergent and divergent virulence traits shared with plant and human fungal pathogens.</title>
        <authorList>
            <person name="Xu J."/>
            <person name="Saunders C.W."/>
            <person name="Hu P."/>
            <person name="Grant R.A."/>
            <person name="Boekhout T."/>
            <person name="Kuramae E.E."/>
            <person name="Kronstad J.W."/>
            <person name="Deangelis Y.M."/>
            <person name="Reeder N.L."/>
            <person name="Johnstone K.R."/>
            <person name="Leland M."/>
            <person name="Fieno A.M."/>
            <person name="Begley W.M."/>
            <person name="Sun Y."/>
            <person name="Lacey M.P."/>
            <person name="Chaudhary T."/>
            <person name="Keough T."/>
            <person name="Chu L."/>
            <person name="Sears R."/>
            <person name="Yuan B."/>
            <person name="Dawson T.L.Jr."/>
        </authorList>
    </citation>
    <scope>NUCLEOTIDE SEQUENCE [LARGE SCALE GENOMIC DNA]</scope>
    <source>
        <strain evidence="2">ATCC MYA-4612 / CBS 7966</strain>
    </source>
</reference>
<name>A8Q5P6_MALGO</name>
<dbReference type="GeneID" id="5854123"/>
<dbReference type="InParanoid" id="A8Q5P6"/>
<dbReference type="VEuPathDB" id="FungiDB:MGL_2802"/>
<protein>
    <submittedName>
        <fullName evidence="1">Uncharacterized protein</fullName>
    </submittedName>
</protein>
<keyword evidence="2" id="KW-1185">Reference proteome</keyword>
<dbReference type="RefSeq" id="XP_001729816.1">
    <property type="nucleotide sequence ID" value="XM_001729764.1"/>
</dbReference>
<dbReference type="InterPro" id="IPR043129">
    <property type="entry name" value="ATPase_NBD"/>
</dbReference>
<evidence type="ECO:0000313" key="1">
    <source>
        <dbReference type="EMBL" id="EDP42602.1"/>
    </source>
</evidence>
<dbReference type="EMBL" id="AAYY01000010">
    <property type="protein sequence ID" value="EDP42602.1"/>
    <property type="molecule type" value="Genomic_DNA"/>
</dbReference>
<accession>A8Q5P6</accession>
<organism evidence="1 2">
    <name type="scientific">Malassezia globosa (strain ATCC MYA-4612 / CBS 7966)</name>
    <name type="common">Dandruff-associated fungus</name>
    <dbReference type="NCBI Taxonomy" id="425265"/>
    <lineage>
        <taxon>Eukaryota</taxon>
        <taxon>Fungi</taxon>
        <taxon>Dikarya</taxon>
        <taxon>Basidiomycota</taxon>
        <taxon>Ustilaginomycotina</taxon>
        <taxon>Malasseziomycetes</taxon>
        <taxon>Malasseziales</taxon>
        <taxon>Malasseziaceae</taxon>
        <taxon>Malassezia</taxon>
    </lineage>
</organism>
<evidence type="ECO:0000313" key="2">
    <source>
        <dbReference type="Proteomes" id="UP000008837"/>
    </source>
</evidence>
<comment type="caution">
    <text evidence="1">The sequence shown here is derived from an EMBL/GenBank/DDBJ whole genome shotgun (WGS) entry which is preliminary data.</text>
</comment>
<proteinExistence type="predicted"/>
<dbReference type="SUPFAM" id="SSF53067">
    <property type="entry name" value="Actin-like ATPase domain"/>
    <property type="match status" value="1"/>
</dbReference>
<dbReference type="KEGG" id="mgl:MGL_2802"/>
<gene>
    <name evidence="1" type="ORF">MGL_2802</name>
</gene>
<dbReference type="OrthoDB" id="7340501at2759"/>
<sequence>MSSIAPVDDQHILIGSSELRAGFSTSDSDDPAYTCENIVSRFRDRKRGANVVLCGNNCYVDAQARANIKSPFDGDVVCGFDTMTTVDLVRTYVRELTF</sequence>
<dbReference type="Gene3D" id="3.30.420.40">
    <property type="match status" value="1"/>
</dbReference>